<feature type="signal peptide" evidence="3">
    <location>
        <begin position="1"/>
        <end position="28"/>
    </location>
</feature>
<feature type="compositionally biased region" description="Polar residues" evidence="2">
    <location>
        <begin position="275"/>
        <end position="293"/>
    </location>
</feature>
<dbReference type="KEGG" id="cjap:GWK36_06005"/>
<evidence type="ECO:0000256" key="2">
    <source>
        <dbReference type="SAM" id="MobiDB-lite"/>
    </source>
</evidence>
<evidence type="ECO:0000313" key="5">
    <source>
        <dbReference type="EMBL" id="QIK37608.1"/>
    </source>
</evidence>
<dbReference type="GO" id="GO:0008933">
    <property type="term" value="F:peptidoglycan lytic transglycosylase activity"/>
    <property type="evidence" value="ECO:0007669"/>
    <property type="project" value="InterPro"/>
</dbReference>
<dbReference type="Gene3D" id="1.10.530.10">
    <property type="match status" value="1"/>
</dbReference>
<dbReference type="Proteomes" id="UP000502699">
    <property type="component" value="Chromosome"/>
</dbReference>
<dbReference type="GO" id="GO:0016020">
    <property type="term" value="C:membrane"/>
    <property type="evidence" value="ECO:0007669"/>
    <property type="project" value="InterPro"/>
</dbReference>
<dbReference type="Pfam" id="PF01464">
    <property type="entry name" value="SLT"/>
    <property type="match status" value="1"/>
</dbReference>
<keyword evidence="6" id="KW-1185">Reference proteome</keyword>
<feature type="domain" description="Transglycosylase SLT" evidence="4">
    <location>
        <begin position="129"/>
        <end position="230"/>
    </location>
</feature>
<reference evidence="6" key="1">
    <citation type="submission" date="2020-01" db="EMBL/GenBank/DDBJ databases">
        <title>Caldichromatium gen. nov., sp. nov., a thermophilic purple sulfur bacterium member of the family Chromatiaceae isolated from Nakabusa hot spring, Japan.</title>
        <authorList>
            <person name="Saini M.K."/>
            <person name="Hanada S."/>
            <person name="Tank M."/>
        </authorList>
    </citation>
    <scope>NUCLEOTIDE SEQUENCE [LARGE SCALE GENOMIC DNA]</scope>
    <source>
        <strain evidence="6">No.7</strain>
    </source>
</reference>
<evidence type="ECO:0000259" key="4">
    <source>
        <dbReference type="Pfam" id="PF01464"/>
    </source>
</evidence>
<evidence type="ECO:0000313" key="6">
    <source>
        <dbReference type="Proteomes" id="UP000502699"/>
    </source>
</evidence>
<feature type="chain" id="PRO_5026276650" evidence="3">
    <location>
        <begin position="29"/>
        <end position="302"/>
    </location>
</feature>
<organism evidence="5 6">
    <name type="scientific">Caldichromatium japonicum</name>
    <dbReference type="NCBI Taxonomy" id="2699430"/>
    <lineage>
        <taxon>Bacteria</taxon>
        <taxon>Pseudomonadati</taxon>
        <taxon>Pseudomonadota</taxon>
        <taxon>Gammaproteobacteria</taxon>
        <taxon>Chromatiales</taxon>
        <taxon>Chromatiaceae</taxon>
        <taxon>Caldichromatium</taxon>
    </lineage>
</organism>
<gene>
    <name evidence="5" type="ORF">GWK36_06005</name>
</gene>
<accession>A0A6G7VCM7</accession>
<dbReference type="RefSeq" id="WP_166270373.1">
    <property type="nucleotide sequence ID" value="NZ_CP048029.1"/>
</dbReference>
<dbReference type="CDD" id="cd16894">
    <property type="entry name" value="MltD-like"/>
    <property type="match status" value="1"/>
</dbReference>
<dbReference type="PROSITE" id="PS00922">
    <property type="entry name" value="TRANSGLYCOSYLASE"/>
    <property type="match status" value="1"/>
</dbReference>
<sequence length="302" mass="33939">MPKSRRLRAVVGVLSTLALPFFSGCASQHDPNTLMDSYYTGSVSAREYGYVRPALDVVIRERGRIVGRGVASGDLWQRVRAGMRLDLQANERVDALFERLRRDPWAVERLTERASPYLPLIVTEIERRGLPMELAILPYVESRYDPWATSPKAAAGMWQFIPTTAREMGLRLDETLDERRDVTASTRAALDYLEQLHRRFDGDWELALAAYNCGPKCISTAIENNRRQGKPTDFWSLDLPDETRQYVPRILATSRLVAEAQRTGRLSTDRLGRTAAQSSPSGAHLAETQTQSGGVFLDDHSS</sequence>
<proteinExistence type="inferred from homology"/>
<dbReference type="EMBL" id="CP048029">
    <property type="protein sequence ID" value="QIK37608.1"/>
    <property type="molecule type" value="Genomic_DNA"/>
</dbReference>
<dbReference type="GO" id="GO:0000270">
    <property type="term" value="P:peptidoglycan metabolic process"/>
    <property type="evidence" value="ECO:0007669"/>
    <property type="project" value="InterPro"/>
</dbReference>
<protein>
    <submittedName>
        <fullName evidence="5">Transglycosylase SLT domain-containing protein</fullName>
    </submittedName>
</protein>
<dbReference type="AlphaFoldDB" id="A0A6G7VCM7"/>
<feature type="region of interest" description="Disordered" evidence="2">
    <location>
        <begin position="263"/>
        <end position="302"/>
    </location>
</feature>
<dbReference type="SUPFAM" id="SSF53955">
    <property type="entry name" value="Lysozyme-like"/>
    <property type="match status" value="1"/>
</dbReference>
<evidence type="ECO:0000256" key="1">
    <source>
        <dbReference type="ARBA" id="ARBA00007734"/>
    </source>
</evidence>
<name>A0A6G7VCM7_9GAMM</name>
<dbReference type="InterPro" id="IPR000189">
    <property type="entry name" value="Transglyc_AS"/>
</dbReference>
<comment type="similarity">
    <text evidence="1">Belongs to the transglycosylase Slt family.</text>
</comment>
<evidence type="ECO:0000256" key="3">
    <source>
        <dbReference type="SAM" id="SignalP"/>
    </source>
</evidence>
<dbReference type="PANTHER" id="PTHR37423">
    <property type="entry name" value="SOLUBLE LYTIC MUREIN TRANSGLYCOSYLASE-RELATED"/>
    <property type="match status" value="1"/>
</dbReference>
<keyword evidence="3" id="KW-0732">Signal</keyword>
<dbReference type="InterPro" id="IPR008258">
    <property type="entry name" value="Transglycosylase_SLT_dom_1"/>
</dbReference>
<dbReference type="InterPro" id="IPR023346">
    <property type="entry name" value="Lysozyme-like_dom_sf"/>
</dbReference>
<dbReference type="PANTHER" id="PTHR37423:SF2">
    <property type="entry name" value="MEMBRANE-BOUND LYTIC MUREIN TRANSGLYCOSYLASE C"/>
    <property type="match status" value="1"/>
</dbReference>
<dbReference type="PROSITE" id="PS51257">
    <property type="entry name" value="PROKAR_LIPOPROTEIN"/>
    <property type="match status" value="1"/>
</dbReference>